<dbReference type="InterPro" id="IPR001633">
    <property type="entry name" value="EAL_dom"/>
</dbReference>
<dbReference type="Gene3D" id="3.20.20.450">
    <property type="entry name" value="EAL domain"/>
    <property type="match status" value="1"/>
</dbReference>
<dbReference type="InterPro" id="IPR043128">
    <property type="entry name" value="Rev_trsase/Diguanyl_cyclase"/>
</dbReference>
<feature type="domain" description="PAS" evidence="1">
    <location>
        <begin position="22"/>
        <end position="76"/>
    </location>
</feature>
<dbReference type="Gene3D" id="3.30.450.40">
    <property type="match status" value="1"/>
</dbReference>
<dbReference type="CDD" id="cd00130">
    <property type="entry name" value="PAS"/>
    <property type="match status" value="2"/>
</dbReference>
<dbReference type="NCBIfam" id="TIGR00229">
    <property type="entry name" value="sensory_box"/>
    <property type="match status" value="2"/>
</dbReference>
<feature type="domain" description="EAL" evidence="3">
    <location>
        <begin position="596"/>
        <end position="852"/>
    </location>
</feature>
<feature type="domain" description="PAC" evidence="2">
    <location>
        <begin position="371"/>
        <end position="422"/>
    </location>
</feature>
<sequence>MWKDQTQTPYIPLYFFMPAVQFIFDPDGYIVDINDFAISALGYKRDELIGASLSIIVHQEDQLRLKQQVQLILTHPTDTAHTLELRMVTKSGDVLFMQMRIGKRQSDHGNMLFLASCYNMEEETYAKQLLAKQKHILGLVAEYTPLEEILTELVQSVEEIRPYIACSILLANEDDNRLCHGAAPSLPHAYVDAINGLEIGPCAGSCGTAAYRKELVIVNDIEHDPLWENYRHLALPHGLRACWSIPIFSSNGNVLGTFAIYHDQPCEPQDEDIDLIYTFSSLAGIAIEHEKMKQALQENRQIYESLFHYNPDAVFSLYLDGSFFAANEACSVISGYSRDTLLAMKIYDLIVEEDVPKAIKAFRDTVKGHSCHIELRIRHQSGSRRYVSVTSIPIFVNKKIIGVSCIAKDVTERTEQNEQIRYMAYYDSLTGLPNRRRLQELVGDVLLKAKERKNLGAILYMDLDGFKYINDSLGHRTGDQVLKKVAERLQEKVNQRGTVAYMSGDEFIILLSPIARNEEAVRTAEEILAAFTEPFRVGPRELFLTCSIGIAFFPDQNADVDTIISYADIATNEAKRKGKNGYYIYDESLLRQRLPNIFLLNDLHYAVKRKMKQLHVVYQPIVDIQQKKLSAMETLIRWRHPNKGMIAPNKFIPLAEETGLIVPIGEWTVRQACRQHERWRKQGLPPIRIAVNVSVKELHDQRFAVRIEEILAETNMDPAWLELEITENIAIYNEVTILNNLRRLKEIGVRLAIDDFGTGYSSLAYLKQLAIDTVKIDRSFIADCPHSYYGSVITNTIISLAHHLGMNVVAEGVERTEQLSYLCEKGCQEAQGYLFRPPVPAAEATNLLRNGMVHI</sequence>
<dbReference type="InterPro" id="IPR000700">
    <property type="entry name" value="PAS-assoc_C"/>
</dbReference>
<dbReference type="SUPFAM" id="SSF55073">
    <property type="entry name" value="Nucleotide cyclase"/>
    <property type="match status" value="1"/>
</dbReference>
<dbReference type="RefSeq" id="WP_052510041.1">
    <property type="nucleotide sequence ID" value="NZ_BAWO01000045.1"/>
</dbReference>
<dbReference type="PANTHER" id="PTHR44757:SF2">
    <property type="entry name" value="BIOFILM ARCHITECTURE MAINTENANCE PROTEIN MBAA"/>
    <property type="match status" value="1"/>
</dbReference>
<dbReference type="PROSITE" id="PS50112">
    <property type="entry name" value="PAS"/>
    <property type="match status" value="2"/>
</dbReference>
<dbReference type="InterPro" id="IPR035965">
    <property type="entry name" value="PAS-like_dom_sf"/>
</dbReference>
<dbReference type="InterPro" id="IPR001610">
    <property type="entry name" value="PAC"/>
</dbReference>
<dbReference type="PROSITE" id="PS50883">
    <property type="entry name" value="EAL"/>
    <property type="match status" value="1"/>
</dbReference>
<dbReference type="SMART" id="SM00091">
    <property type="entry name" value="PAS"/>
    <property type="match status" value="2"/>
</dbReference>
<dbReference type="SMART" id="SM00267">
    <property type="entry name" value="GGDEF"/>
    <property type="match status" value="1"/>
</dbReference>
<dbReference type="InterPro" id="IPR029016">
    <property type="entry name" value="GAF-like_dom_sf"/>
</dbReference>
<dbReference type="NCBIfam" id="TIGR00254">
    <property type="entry name" value="GGDEF"/>
    <property type="match status" value="1"/>
</dbReference>
<dbReference type="InterPro" id="IPR052155">
    <property type="entry name" value="Biofilm_reg_signaling"/>
</dbReference>
<feature type="domain" description="GGDEF" evidence="4">
    <location>
        <begin position="454"/>
        <end position="587"/>
    </location>
</feature>
<evidence type="ECO:0000313" key="5">
    <source>
        <dbReference type="EMBL" id="GAJ40512.1"/>
    </source>
</evidence>
<reference evidence="5 6" key="1">
    <citation type="submission" date="2014-04" db="EMBL/GenBank/DDBJ databases">
        <title>Whole genome shotgun sequence of Geobacillus caldoxylosilyticus NBRC 107762.</title>
        <authorList>
            <person name="Hosoyama A."/>
            <person name="Hosoyama Y."/>
            <person name="Katano-Makiyama Y."/>
            <person name="Tsuchikane K."/>
            <person name="Ohji S."/>
            <person name="Ichikawa N."/>
            <person name="Yamazoe A."/>
            <person name="Fujita N."/>
        </authorList>
    </citation>
    <scope>NUCLEOTIDE SEQUENCE [LARGE SCALE GENOMIC DNA]</scope>
    <source>
        <strain evidence="5 6">NBRC 107762</strain>
    </source>
</reference>
<dbReference type="EMBL" id="BAWO01000045">
    <property type="protein sequence ID" value="GAJ40512.1"/>
    <property type="molecule type" value="Genomic_DNA"/>
</dbReference>
<accession>A0A023DGZ0</accession>
<dbReference type="PROSITE" id="PS50113">
    <property type="entry name" value="PAC"/>
    <property type="match status" value="1"/>
</dbReference>
<gene>
    <name evidence="5" type="ORF">GCA01S_045_00410</name>
</gene>
<dbReference type="PANTHER" id="PTHR44757">
    <property type="entry name" value="DIGUANYLATE CYCLASE DGCP"/>
    <property type="match status" value="1"/>
</dbReference>
<comment type="caution">
    <text evidence="5">The sequence shown here is derived from an EMBL/GenBank/DDBJ whole genome shotgun (WGS) entry which is preliminary data.</text>
</comment>
<dbReference type="SMART" id="SM00086">
    <property type="entry name" value="PAC"/>
    <property type="match status" value="2"/>
</dbReference>
<dbReference type="Proteomes" id="UP000023561">
    <property type="component" value="Unassembled WGS sequence"/>
</dbReference>
<evidence type="ECO:0000259" key="4">
    <source>
        <dbReference type="PROSITE" id="PS50887"/>
    </source>
</evidence>
<dbReference type="PIRSF" id="PIRSF005925">
    <property type="entry name" value="Dos"/>
    <property type="match status" value="1"/>
</dbReference>
<dbReference type="InterPro" id="IPR012226">
    <property type="entry name" value="Diguanyl_cyclase/Pdiesterase"/>
</dbReference>
<dbReference type="InterPro" id="IPR000160">
    <property type="entry name" value="GGDEF_dom"/>
</dbReference>
<dbReference type="SMART" id="SM00065">
    <property type="entry name" value="GAF"/>
    <property type="match status" value="1"/>
</dbReference>
<dbReference type="Gene3D" id="3.30.450.20">
    <property type="entry name" value="PAS domain"/>
    <property type="match status" value="2"/>
</dbReference>
<dbReference type="SUPFAM" id="SSF55785">
    <property type="entry name" value="PYP-like sensor domain (PAS domain)"/>
    <property type="match status" value="2"/>
</dbReference>
<dbReference type="SUPFAM" id="SSF141868">
    <property type="entry name" value="EAL domain-like"/>
    <property type="match status" value="1"/>
</dbReference>
<dbReference type="InterPro" id="IPR000014">
    <property type="entry name" value="PAS"/>
</dbReference>
<dbReference type="PROSITE" id="PS50887">
    <property type="entry name" value="GGDEF"/>
    <property type="match status" value="1"/>
</dbReference>
<dbReference type="AlphaFoldDB" id="A0A023DGZ0"/>
<dbReference type="InterPro" id="IPR035919">
    <property type="entry name" value="EAL_sf"/>
</dbReference>
<proteinExistence type="predicted"/>
<protein>
    <recommendedName>
        <fullName evidence="7">Signaling protein</fullName>
    </recommendedName>
</protein>
<dbReference type="InterPro" id="IPR003018">
    <property type="entry name" value="GAF"/>
</dbReference>
<keyword evidence="6" id="KW-1185">Reference proteome</keyword>
<dbReference type="SMART" id="SM00052">
    <property type="entry name" value="EAL"/>
    <property type="match status" value="1"/>
</dbReference>
<dbReference type="CDD" id="cd01948">
    <property type="entry name" value="EAL"/>
    <property type="match status" value="1"/>
</dbReference>
<dbReference type="SUPFAM" id="SSF55781">
    <property type="entry name" value="GAF domain-like"/>
    <property type="match status" value="1"/>
</dbReference>
<evidence type="ECO:0000259" key="2">
    <source>
        <dbReference type="PROSITE" id="PS50113"/>
    </source>
</evidence>
<evidence type="ECO:0008006" key="7">
    <source>
        <dbReference type="Google" id="ProtNLM"/>
    </source>
</evidence>
<dbReference type="Pfam" id="PF13426">
    <property type="entry name" value="PAS_9"/>
    <property type="match status" value="2"/>
</dbReference>
<dbReference type="Pfam" id="PF00563">
    <property type="entry name" value="EAL"/>
    <property type="match status" value="1"/>
</dbReference>
<dbReference type="Gene3D" id="3.30.70.270">
    <property type="match status" value="1"/>
</dbReference>
<dbReference type="FunFam" id="3.20.20.450:FF:000001">
    <property type="entry name" value="Cyclic di-GMP phosphodiesterase yahA"/>
    <property type="match status" value="1"/>
</dbReference>
<evidence type="ECO:0000313" key="6">
    <source>
        <dbReference type="Proteomes" id="UP000023561"/>
    </source>
</evidence>
<dbReference type="Pfam" id="PF00990">
    <property type="entry name" value="GGDEF"/>
    <property type="match status" value="1"/>
</dbReference>
<organism evidence="5 6">
    <name type="scientific">Parageobacillus caldoxylosilyticus NBRC 107762</name>
    <dbReference type="NCBI Taxonomy" id="1220594"/>
    <lineage>
        <taxon>Bacteria</taxon>
        <taxon>Bacillati</taxon>
        <taxon>Bacillota</taxon>
        <taxon>Bacilli</taxon>
        <taxon>Bacillales</taxon>
        <taxon>Anoxybacillaceae</taxon>
        <taxon>Saccharococcus</taxon>
    </lineage>
</organism>
<evidence type="ECO:0000259" key="3">
    <source>
        <dbReference type="PROSITE" id="PS50883"/>
    </source>
</evidence>
<dbReference type="CDD" id="cd01949">
    <property type="entry name" value="GGDEF"/>
    <property type="match status" value="1"/>
</dbReference>
<feature type="domain" description="PAS" evidence="1">
    <location>
        <begin position="299"/>
        <end position="369"/>
    </location>
</feature>
<dbReference type="Pfam" id="PF13185">
    <property type="entry name" value="GAF_2"/>
    <property type="match status" value="1"/>
</dbReference>
<evidence type="ECO:0000259" key="1">
    <source>
        <dbReference type="PROSITE" id="PS50112"/>
    </source>
</evidence>
<dbReference type="InterPro" id="IPR029787">
    <property type="entry name" value="Nucleotide_cyclase"/>
</dbReference>
<name>A0A023DGZ0_9BACL</name>